<organism evidence="2 3">
    <name type="scientific">Mytilus coruscus</name>
    <name type="common">Sea mussel</name>
    <dbReference type="NCBI Taxonomy" id="42192"/>
    <lineage>
        <taxon>Eukaryota</taxon>
        <taxon>Metazoa</taxon>
        <taxon>Spiralia</taxon>
        <taxon>Lophotrochozoa</taxon>
        <taxon>Mollusca</taxon>
        <taxon>Bivalvia</taxon>
        <taxon>Autobranchia</taxon>
        <taxon>Pteriomorphia</taxon>
        <taxon>Mytilida</taxon>
        <taxon>Mytiloidea</taxon>
        <taxon>Mytilidae</taxon>
        <taxon>Mytilinae</taxon>
        <taxon>Mytilus</taxon>
    </lineage>
</organism>
<keyword evidence="3" id="KW-1185">Reference proteome</keyword>
<reference evidence="2 3" key="1">
    <citation type="submission" date="2020-06" db="EMBL/GenBank/DDBJ databases">
        <authorList>
            <person name="Li R."/>
            <person name="Bekaert M."/>
        </authorList>
    </citation>
    <scope>NUCLEOTIDE SEQUENCE [LARGE SCALE GENOMIC DNA]</scope>
    <source>
        <strain evidence="3">wild</strain>
    </source>
</reference>
<accession>A0A6J8EAL8</accession>
<dbReference type="Proteomes" id="UP000507470">
    <property type="component" value="Unassembled WGS sequence"/>
</dbReference>
<dbReference type="OrthoDB" id="5962280at2759"/>
<name>A0A6J8EAL8_MYTCO</name>
<dbReference type="InterPro" id="IPR046496">
    <property type="entry name" value="DUF6589"/>
</dbReference>
<evidence type="ECO:0000313" key="2">
    <source>
        <dbReference type="EMBL" id="CAC5417460.1"/>
    </source>
</evidence>
<sequence length="682" mass="79010">MLKDFETIGIWKNKKIIEENIGKIRTKMDKLLALKSQINMLKEYINLGHNNKHLILFSRKGKQHDTKELVDNLLSLINLMNNNENGKNNETEDLINTIRNEPSGIIGKYVSYTWSDQTWRGKVLSFNNSEFEISYWDSILPENTGEVYCLELSEILEDIDDETFRFDDYQQPSQHASSENMFEDLSSNAEPSNIGIPDHSYAGETITPILTQPEINVSTCIGSDHDYVYMNRNTLYNPILPDVTTFLKTTTSSRSYEFRDYIPNPNDIQNIKYDYTILIARVLQNHIPFFRQFKDVIPNEISSPISDKLKQKSRVIPLAVLHKNEQRYQDVVCILDYYEKVVEDDRISRSNVGEDVKNKYDADKDFFISVVDMHIVECILHYFGMESVSSVPTLHVPPSFNNLEEKRQWFFETIGDVVSQYVLSDSSTNECWTEGLIKVNGQPVIVQLTDGRKVTLMKKSKAPKYDYVKNYAQMMLELGLLFKDLMDMIKLPERTRGIRLLKVAMLYFKSHKNLSKYALDIPCFLVHQLVLLSEKEANEEFHGLFVNTNGHFNGHIPADLAMEHLVKKVKDHLKHMFSNKTESNIMNRTKALGTIRGIVENCEKQSKVLIVRAKKHSDKSAADDEKIILKDLRKLKPFKFEACRAHEHFSKIPSTIVNQLNTSHYFEWIEPRIQMFATEIGN</sequence>
<evidence type="ECO:0000313" key="3">
    <source>
        <dbReference type="Proteomes" id="UP000507470"/>
    </source>
</evidence>
<dbReference type="Pfam" id="PF20231">
    <property type="entry name" value="DUF6589"/>
    <property type="match status" value="1"/>
</dbReference>
<dbReference type="AlphaFoldDB" id="A0A6J8EAL8"/>
<feature type="domain" description="DUF6589" evidence="1">
    <location>
        <begin position="348"/>
        <end position="606"/>
    </location>
</feature>
<evidence type="ECO:0000259" key="1">
    <source>
        <dbReference type="Pfam" id="PF20231"/>
    </source>
</evidence>
<proteinExistence type="predicted"/>
<dbReference type="EMBL" id="CACVKT020008742">
    <property type="protein sequence ID" value="CAC5417460.1"/>
    <property type="molecule type" value="Genomic_DNA"/>
</dbReference>
<protein>
    <recommendedName>
        <fullName evidence="1">DUF6589 domain-containing protein</fullName>
    </recommendedName>
</protein>
<gene>
    <name evidence="2" type="ORF">MCOR_49957</name>
</gene>